<evidence type="ECO:0000313" key="11">
    <source>
        <dbReference type="Proteomes" id="UP000176322"/>
    </source>
</evidence>
<evidence type="ECO:0000256" key="4">
    <source>
        <dbReference type="ARBA" id="ARBA00022723"/>
    </source>
</evidence>
<reference evidence="10 11" key="1">
    <citation type="journal article" date="2016" name="Nat. Commun.">
        <title>Thousands of microbial genomes shed light on interconnected biogeochemical processes in an aquifer system.</title>
        <authorList>
            <person name="Anantharaman K."/>
            <person name="Brown C.T."/>
            <person name="Hug L.A."/>
            <person name="Sharon I."/>
            <person name="Castelle C.J."/>
            <person name="Probst A.J."/>
            <person name="Thomas B.C."/>
            <person name="Singh A."/>
            <person name="Wilkins M.J."/>
            <person name="Karaoz U."/>
            <person name="Brodie E.L."/>
            <person name="Williams K.H."/>
            <person name="Hubbard S.S."/>
            <person name="Banfield J.F."/>
        </authorList>
    </citation>
    <scope>NUCLEOTIDE SEQUENCE [LARGE SCALE GENOMIC DNA]</scope>
</reference>
<dbReference type="GO" id="GO:0051536">
    <property type="term" value="F:iron-sulfur cluster binding"/>
    <property type="evidence" value="ECO:0007669"/>
    <property type="project" value="UniProtKB-KW"/>
</dbReference>
<dbReference type="AlphaFoldDB" id="A0A1F6BXV0"/>
<dbReference type="STRING" id="1798475.A2837_00685"/>
<dbReference type="InterPro" id="IPR000192">
    <property type="entry name" value="Aminotrans_V_dom"/>
</dbReference>
<dbReference type="PANTHER" id="PTHR11601">
    <property type="entry name" value="CYSTEINE DESULFURYLASE FAMILY MEMBER"/>
    <property type="match status" value="1"/>
</dbReference>
<keyword evidence="4" id="KW-0479">Metal-binding</keyword>
<dbReference type="InterPro" id="IPR015424">
    <property type="entry name" value="PyrdxlP-dep_Trfase"/>
</dbReference>
<name>A0A1F6BXV0_9BACT</name>
<dbReference type="InterPro" id="IPR016454">
    <property type="entry name" value="Cysteine_dSase"/>
</dbReference>
<keyword evidence="5" id="KW-0663">Pyridoxal phosphate</keyword>
<evidence type="ECO:0000256" key="6">
    <source>
        <dbReference type="ARBA" id="ARBA00023004"/>
    </source>
</evidence>
<dbReference type="InterPro" id="IPR015421">
    <property type="entry name" value="PyrdxlP-dep_Trfase_major"/>
</dbReference>
<dbReference type="GO" id="GO:0046872">
    <property type="term" value="F:metal ion binding"/>
    <property type="evidence" value="ECO:0007669"/>
    <property type="project" value="UniProtKB-KW"/>
</dbReference>
<evidence type="ECO:0000313" key="10">
    <source>
        <dbReference type="EMBL" id="OGG41643.1"/>
    </source>
</evidence>
<dbReference type="InterPro" id="IPR015422">
    <property type="entry name" value="PyrdxlP-dep_Trfase_small"/>
</dbReference>
<keyword evidence="7" id="KW-0411">Iron-sulfur</keyword>
<comment type="catalytic activity">
    <reaction evidence="8">
        <text>(sulfur carrier)-H + L-cysteine = (sulfur carrier)-SH + L-alanine</text>
        <dbReference type="Rhea" id="RHEA:43892"/>
        <dbReference type="Rhea" id="RHEA-COMP:14737"/>
        <dbReference type="Rhea" id="RHEA-COMP:14739"/>
        <dbReference type="ChEBI" id="CHEBI:29917"/>
        <dbReference type="ChEBI" id="CHEBI:35235"/>
        <dbReference type="ChEBI" id="CHEBI:57972"/>
        <dbReference type="ChEBI" id="CHEBI:64428"/>
        <dbReference type="EC" id="2.8.1.7"/>
    </reaction>
</comment>
<dbReference type="GO" id="GO:0031071">
    <property type="term" value="F:cysteine desulfurase activity"/>
    <property type="evidence" value="ECO:0007669"/>
    <property type="project" value="UniProtKB-EC"/>
</dbReference>
<evidence type="ECO:0000256" key="1">
    <source>
        <dbReference type="ARBA" id="ARBA00001933"/>
    </source>
</evidence>
<dbReference type="EMBL" id="MFKO01000005">
    <property type="protein sequence ID" value="OGG41643.1"/>
    <property type="molecule type" value="Genomic_DNA"/>
</dbReference>
<comment type="caution">
    <text evidence="10">The sequence shown here is derived from an EMBL/GenBank/DDBJ whole genome shotgun (WGS) entry which is preliminary data.</text>
</comment>
<evidence type="ECO:0000256" key="8">
    <source>
        <dbReference type="ARBA" id="ARBA00050776"/>
    </source>
</evidence>
<evidence type="ECO:0000259" key="9">
    <source>
        <dbReference type="Pfam" id="PF00266"/>
    </source>
</evidence>
<feature type="domain" description="Aminotransferase class V" evidence="9">
    <location>
        <begin position="11"/>
        <end position="288"/>
    </location>
</feature>
<keyword evidence="3" id="KW-0808">Transferase</keyword>
<accession>A0A1F6BXV0</accession>
<dbReference type="Proteomes" id="UP000176322">
    <property type="component" value="Unassembled WGS sequence"/>
</dbReference>
<gene>
    <name evidence="10" type="ORF">A2837_00685</name>
</gene>
<evidence type="ECO:0000256" key="5">
    <source>
        <dbReference type="ARBA" id="ARBA00022898"/>
    </source>
</evidence>
<comment type="similarity">
    <text evidence="2">Belongs to the class-V pyridoxal-phosphate-dependent aminotransferase family. NifS/IscS subfamily.</text>
</comment>
<dbReference type="PIRSF" id="PIRSF005572">
    <property type="entry name" value="NifS"/>
    <property type="match status" value="1"/>
</dbReference>
<proteinExistence type="inferred from homology"/>
<dbReference type="Pfam" id="PF00266">
    <property type="entry name" value="Aminotran_5"/>
    <property type="match status" value="1"/>
</dbReference>
<evidence type="ECO:0000256" key="3">
    <source>
        <dbReference type="ARBA" id="ARBA00022679"/>
    </source>
</evidence>
<keyword evidence="6" id="KW-0408">Iron</keyword>
<evidence type="ECO:0000256" key="7">
    <source>
        <dbReference type="ARBA" id="ARBA00023014"/>
    </source>
</evidence>
<dbReference type="Gene3D" id="3.40.640.10">
    <property type="entry name" value="Type I PLP-dependent aspartate aminotransferase-like (Major domain)"/>
    <property type="match status" value="1"/>
</dbReference>
<dbReference type="SUPFAM" id="SSF53383">
    <property type="entry name" value="PLP-dependent transferases"/>
    <property type="match status" value="1"/>
</dbReference>
<protein>
    <recommendedName>
        <fullName evidence="9">Aminotransferase class V domain-containing protein</fullName>
    </recommendedName>
</protein>
<dbReference type="Gene3D" id="3.90.1150.10">
    <property type="entry name" value="Aspartate Aminotransferase, domain 1"/>
    <property type="match status" value="1"/>
</dbReference>
<evidence type="ECO:0000256" key="2">
    <source>
        <dbReference type="ARBA" id="ARBA00006490"/>
    </source>
</evidence>
<dbReference type="PANTHER" id="PTHR11601:SF34">
    <property type="entry name" value="CYSTEINE DESULFURASE"/>
    <property type="match status" value="1"/>
</dbReference>
<sequence>MRLANVPASDIEVISTAVEHPSVSECLKRLASEGVRIVYAPIDNEGMVIGEEFKKLLSHRTRLVTIAYANSETGVVQDINRLSRIVRMFEKENGLTIPFHTDAAQAPRWLPCALDSLGVDMLSLDAGKCEGPKGIGILVKRPRVQLASITGGGGQESKLRPGTEPVSLIVGAATALSLAQNEYEKLSVTTATLRDHWIKELSKIPNVVLNGSRVERLPNNVNISVVGLDTEFAVVALDAAGIAASTKSACSGAGSGRSQVVYAMTADEARSISTIRFTMTPYTRWRDLKKTTKALRNHIERMHQSGLTE</sequence>
<comment type="cofactor">
    <cofactor evidence="1">
        <name>pyridoxal 5'-phosphate</name>
        <dbReference type="ChEBI" id="CHEBI:597326"/>
    </cofactor>
</comment>
<organism evidence="10 11">
    <name type="scientific">Candidatus Kaiserbacteria bacterium RIFCSPHIGHO2_01_FULL_46_22</name>
    <dbReference type="NCBI Taxonomy" id="1798475"/>
    <lineage>
        <taxon>Bacteria</taxon>
        <taxon>Candidatus Kaiseribacteriota</taxon>
    </lineage>
</organism>